<dbReference type="GO" id="GO:0003723">
    <property type="term" value="F:RNA binding"/>
    <property type="evidence" value="ECO:0007669"/>
    <property type="project" value="TreeGrafter"/>
</dbReference>
<dbReference type="InterPro" id="IPR008554">
    <property type="entry name" value="Glutaredoxin-like"/>
</dbReference>
<keyword evidence="2" id="KW-0479">Metal-binding</keyword>
<keyword evidence="5" id="KW-0539">Nucleus</keyword>
<dbReference type="Proteomes" id="UP001221142">
    <property type="component" value="Unassembled WGS sequence"/>
</dbReference>
<dbReference type="InterPro" id="IPR052115">
    <property type="entry name" value="NEXT_complex_subunit_ZCCHC8"/>
</dbReference>
<evidence type="ECO:0000256" key="2">
    <source>
        <dbReference type="ARBA" id="ARBA00022723"/>
    </source>
</evidence>
<evidence type="ECO:0000256" key="5">
    <source>
        <dbReference type="ARBA" id="ARBA00023242"/>
    </source>
</evidence>
<keyword evidence="3" id="KW-0863">Zinc-finger</keyword>
<evidence type="ECO:0000256" key="6">
    <source>
        <dbReference type="SAM" id="MobiDB-lite"/>
    </source>
</evidence>
<dbReference type="InterPro" id="IPR036249">
    <property type="entry name" value="Thioredoxin-like_sf"/>
</dbReference>
<comment type="caution">
    <text evidence="8">The sequence shown here is derived from an EMBL/GenBank/DDBJ whole genome shotgun (WGS) entry which is preliminary data.</text>
</comment>
<evidence type="ECO:0000259" key="7">
    <source>
        <dbReference type="Pfam" id="PF04046"/>
    </source>
</evidence>
<dbReference type="EMBL" id="JARKIF010000008">
    <property type="protein sequence ID" value="KAJ7633082.1"/>
    <property type="molecule type" value="Genomic_DNA"/>
</dbReference>
<organism evidence="8 9">
    <name type="scientific">Roridomyces roridus</name>
    <dbReference type="NCBI Taxonomy" id="1738132"/>
    <lineage>
        <taxon>Eukaryota</taxon>
        <taxon>Fungi</taxon>
        <taxon>Dikarya</taxon>
        <taxon>Basidiomycota</taxon>
        <taxon>Agaricomycotina</taxon>
        <taxon>Agaricomycetes</taxon>
        <taxon>Agaricomycetidae</taxon>
        <taxon>Agaricales</taxon>
        <taxon>Marasmiineae</taxon>
        <taxon>Mycenaceae</taxon>
        <taxon>Roridomyces</taxon>
    </lineage>
</organism>
<reference evidence="8" key="1">
    <citation type="submission" date="2023-03" db="EMBL/GenBank/DDBJ databases">
        <title>Massive genome expansion in bonnet fungi (Mycena s.s.) driven by repeated elements and novel gene families across ecological guilds.</title>
        <authorList>
            <consortium name="Lawrence Berkeley National Laboratory"/>
            <person name="Harder C.B."/>
            <person name="Miyauchi S."/>
            <person name="Viragh M."/>
            <person name="Kuo A."/>
            <person name="Thoen E."/>
            <person name="Andreopoulos B."/>
            <person name="Lu D."/>
            <person name="Skrede I."/>
            <person name="Drula E."/>
            <person name="Henrissat B."/>
            <person name="Morin E."/>
            <person name="Kohler A."/>
            <person name="Barry K."/>
            <person name="LaButti K."/>
            <person name="Morin E."/>
            <person name="Salamov A."/>
            <person name="Lipzen A."/>
            <person name="Mereny Z."/>
            <person name="Hegedus B."/>
            <person name="Baldrian P."/>
            <person name="Stursova M."/>
            <person name="Weitz H."/>
            <person name="Taylor A."/>
            <person name="Grigoriev I.V."/>
            <person name="Nagy L.G."/>
            <person name="Martin F."/>
            <person name="Kauserud H."/>
        </authorList>
    </citation>
    <scope>NUCLEOTIDE SEQUENCE</scope>
    <source>
        <strain evidence="8">9284</strain>
    </source>
</reference>
<sequence length="391" mass="43801">MSLRLIPRLTLFSGANCPLCELAKIELNRVRQQRPFQLETIDIHAAGNAAWKKKYVYWIPALHVDGKEVVKGRWDASDDIYRASKQLPSLPFYTDTSPTSYYGNNWQTSGIYIRNVIDPSSADICALGEPPEPIPDAYAAAAPRCFNCSATTHVLSACPNPVDKALVALSRQIYDFEHASQDGTPRSLREVAERIERAGWAGSGGFVPGEVSADLRHALRGDYEWLENMAIWGYPPGWVSAVDPRVRMQARIMRERDPAADEEEEEEEVMKIWGEDGEEEVLISGQWAGEKRDTEAETQNEGELKRWARYPSTHFAWDRLTVYNGVLLSQRQRLRPPPMQPPEPTGPPPPQPPPAASTVASKSIPCTHLSWLLLRASYPTYMAFSAHIGFA</sequence>
<keyword evidence="4" id="KW-0862">Zinc</keyword>
<dbReference type="InterPro" id="IPR006568">
    <property type="entry name" value="PSP_pro-rich"/>
</dbReference>
<dbReference type="PANTHER" id="PTHR13316:SF0">
    <property type="entry name" value="ZINC FINGER CCHC DOMAIN-CONTAINING PROTEIN 8"/>
    <property type="match status" value="1"/>
</dbReference>
<protein>
    <recommendedName>
        <fullName evidence="7">PSP proline-rich domain-containing protein</fullName>
    </recommendedName>
</protein>
<gene>
    <name evidence="8" type="ORF">FB45DRAFT_745969</name>
</gene>
<dbReference type="GO" id="GO:0008270">
    <property type="term" value="F:zinc ion binding"/>
    <property type="evidence" value="ECO:0007669"/>
    <property type="project" value="UniProtKB-KW"/>
</dbReference>
<feature type="region of interest" description="Disordered" evidence="6">
    <location>
        <begin position="333"/>
        <end position="360"/>
    </location>
</feature>
<dbReference type="GO" id="GO:0071013">
    <property type="term" value="C:catalytic step 2 spliceosome"/>
    <property type="evidence" value="ECO:0007669"/>
    <property type="project" value="TreeGrafter"/>
</dbReference>
<dbReference type="SUPFAM" id="SSF52833">
    <property type="entry name" value="Thioredoxin-like"/>
    <property type="match status" value="1"/>
</dbReference>
<feature type="domain" description="PSP proline-rich" evidence="7">
    <location>
        <begin position="208"/>
        <end position="239"/>
    </location>
</feature>
<keyword evidence="9" id="KW-1185">Reference proteome</keyword>
<feature type="compositionally biased region" description="Pro residues" evidence="6">
    <location>
        <begin position="335"/>
        <end position="355"/>
    </location>
</feature>
<name>A0AAD7FRA8_9AGAR</name>
<proteinExistence type="predicted"/>
<dbReference type="Pfam" id="PF04046">
    <property type="entry name" value="PSP"/>
    <property type="match status" value="1"/>
</dbReference>
<dbReference type="Gene3D" id="3.40.30.10">
    <property type="entry name" value="Glutaredoxin"/>
    <property type="match status" value="1"/>
</dbReference>
<accession>A0AAD7FRA8</accession>
<dbReference type="AlphaFoldDB" id="A0AAD7FRA8"/>
<evidence type="ECO:0000256" key="4">
    <source>
        <dbReference type="ARBA" id="ARBA00022833"/>
    </source>
</evidence>
<dbReference type="Pfam" id="PF05768">
    <property type="entry name" value="Glrx-like"/>
    <property type="match status" value="1"/>
</dbReference>
<evidence type="ECO:0000313" key="9">
    <source>
        <dbReference type="Proteomes" id="UP001221142"/>
    </source>
</evidence>
<evidence type="ECO:0000256" key="1">
    <source>
        <dbReference type="ARBA" id="ARBA00004123"/>
    </source>
</evidence>
<evidence type="ECO:0000256" key="3">
    <source>
        <dbReference type="ARBA" id="ARBA00022771"/>
    </source>
</evidence>
<evidence type="ECO:0000313" key="8">
    <source>
        <dbReference type="EMBL" id="KAJ7633082.1"/>
    </source>
</evidence>
<comment type="subcellular location">
    <subcellularLocation>
        <location evidence="1">Nucleus</location>
    </subcellularLocation>
</comment>
<dbReference type="PANTHER" id="PTHR13316">
    <property type="entry name" value="ZINC FINGER, CCHC DOMAIN CONTAINING 8"/>
    <property type="match status" value="1"/>
</dbReference>